<keyword evidence="2" id="KW-1185">Reference proteome</keyword>
<organism evidence="1 2">
    <name type="scientific">Hymenobacter volaticus</name>
    <dbReference type="NCBI Taxonomy" id="2932254"/>
    <lineage>
        <taxon>Bacteria</taxon>
        <taxon>Pseudomonadati</taxon>
        <taxon>Bacteroidota</taxon>
        <taxon>Cytophagia</taxon>
        <taxon>Cytophagales</taxon>
        <taxon>Hymenobacteraceae</taxon>
        <taxon>Hymenobacter</taxon>
    </lineage>
</organism>
<dbReference type="EMBL" id="CP095061">
    <property type="protein sequence ID" value="UOQ64728.1"/>
    <property type="molecule type" value="Genomic_DNA"/>
</dbReference>
<dbReference type="Proteomes" id="UP000830401">
    <property type="component" value="Chromosome"/>
</dbReference>
<name>A0ABY4G1N0_9BACT</name>
<sequence length="309" mass="33644">MLFLLTVSLTAANYLPAKPTKAPAPAAFTEGIITTRVSLPGNPFDKVLSQLDPAKGNPQEQMQRIIGAMSPAEQQQMQASAQKSPPAMTMGAMMLPRKGTIYCRNQEARVSTDALTYHLENYFNSTKNTGLLLMAAQGRPDQVAYTYDAGSVKNVWQSISVTDADYTMKTTAETALVAGYPSTKTTYTLKPNAAAPADPALGGMSEKPVALDVWTSPQIPQMLNFAHPVYVKEKQGITKLVVYFDKERKHKLLYEFESVQLKPVTAQNLQIKTTGQVLDYAKDITQIGAKTLAIMFAGGPQRSGKSTDE</sequence>
<evidence type="ECO:0000313" key="2">
    <source>
        <dbReference type="Proteomes" id="UP000830401"/>
    </source>
</evidence>
<protein>
    <recommendedName>
        <fullName evidence="3">Outer membrane lipoprotein-sorting protein</fullName>
    </recommendedName>
</protein>
<gene>
    <name evidence="1" type="ORF">MUN86_14250</name>
</gene>
<evidence type="ECO:0000313" key="1">
    <source>
        <dbReference type="EMBL" id="UOQ64728.1"/>
    </source>
</evidence>
<dbReference type="RefSeq" id="WP_245118693.1">
    <property type="nucleotide sequence ID" value="NZ_CP095061.1"/>
</dbReference>
<reference evidence="1" key="1">
    <citation type="submission" date="2022-04" db="EMBL/GenBank/DDBJ databases">
        <title>Hymenobacter sp. isolated from the air.</title>
        <authorList>
            <person name="Won M."/>
            <person name="Lee C.-M."/>
            <person name="Woen H.-Y."/>
            <person name="Kwon S.-W."/>
        </authorList>
    </citation>
    <scope>NUCLEOTIDE SEQUENCE</scope>
    <source>
        <strain evidence="1">5420S-77</strain>
    </source>
</reference>
<accession>A0ABY4G1N0</accession>
<evidence type="ECO:0008006" key="3">
    <source>
        <dbReference type="Google" id="ProtNLM"/>
    </source>
</evidence>
<proteinExistence type="predicted"/>